<accession>A0ACB4V5L1</accession>
<name>A0ACB4V5L1_9GAMM</name>
<sequence length="89" mass="9833">MARDREPQPGSAETACRRGIRLCEFGKDFCLLRRGNPDTAVANRKSKRRVVVLDFEGRDTYADVSLLGELDSVAGEIDEHLLKTQAVAA</sequence>
<keyword evidence="2" id="KW-1185">Reference proteome</keyword>
<dbReference type="Proteomes" id="UP000006242">
    <property type="component" value="Unassembled WGS sequence"/>
</dbReference>
<proteinExistence type="predicted"/>
<reference evidence="1 2" key="1">
    <citation type="journal article" date="2011" name="J. Bacteriol.">
        <title>Genome sequence of Salinisphaera shabanensis, a gammaproteobacterium from the harsh, variable environment of the brine-seawater interface of the Shaban Deep in the Red Sea.</title>
        <authorList>
            <person name="Antunes A."/>
            <person name="Alam I."/>
            <person name="Bajic V.B."/>
            <person name="Stingl U."/>
        </authorList>
    </citation>
    <scope>NUCLEOTIDE SEQUENCE [LARGE SCALE GENOMIC DNA]</scope>
    <source>
        <strain evidence="1 2">E1L3A</strain>
    </source>
</reference>
<reference evidence="1 2" key="2">
    <citation type="journal article" date="2013" name="PLoS ONE">
        <title>INDIGO - INtegrated Data Warehouse of MIcrobial GenOmes with Examples from the Red Sea Extremophiles.</title>
        <authorList>
            <person name="Alam I."/>
            <person name="Antunes A."/>
            <person name="Kamau A.A."/>
            <person name="Ba Alawi W."/>
            <person name="Kalkatawi M."/>
            <person name="Stingl U."/>
            <person name="Bajic V.B."/>
        </authorList>
    </citation>
    <scope>NUCLEOTIDE SEQUENCE [LARGE SCALE GENOMIC DNA]</scope>
    <source>
        <strain evidence="1 2">E1L3A</strain>
    </source>
</reference>
<comment type="caution">
    <text evidence="1">The sequence shown here is derived from an EMBL/GenBank/DDBJ whole genome shotgun (WGS) entry which is preliminary data.</text>
</comment>
<evidence type="ECO:0000313" key="1">
    <source>
        <dbReference type="EMBL" id="ERJ18954.1"/>
    </source>
</evidence>
<gene>
    <name evidence="1" type="ORF">SSPSH_002031</name>
</gene>
<dbReference type="EMBL" id="AFNV02000013">
    <property type="protein sequence ID" value="ERJ18954.1"/>
    <property type="molecule type" value="Genomic_DNA"/>
</dbReference>
<protein>
    <submittedName>
        <fullName evidence="1">Uncharacterized protein</fullName>
    </submittedName>
</protein>
<evidence type="ECO:0000313" key="2">
    <source>
        <dbReference type="Proteomes" id="UP000006242"/>
    </source>
</evidence>
<organism evidence="1 2">
    <name type="scientific">Salinisphaera shabanensis E1L3A</name>
    <dbReference type="NCBI Taxonomy" id="1033802"/>
    <lineage>
        <taxon>Bacteria</taxon>
        <taxon>Pseudomonadati</taxon>
        <taxon>Pseudomonadota</taxon>
        <taxon>Gammaproteobacteria</taxon>
        <taxon>Salinisphaerales</taxon>
        <taxon>Salinisphaeraceae</taxon>
        <taxon>Salinisphaera</taxon>
    </lineage>
</organism>